<sequence>MQVNQVSQVSLINYNILHQSLGIFRAHQKILVNSSNILPVAFLLLPSVAQSQTGDNFYREQQLNNFSNFIDILSPQNMVNQPVNFSTNLLGNLGGKNKTINEENYPGINSAGVMFEAMAYGLMPVDLFGTNTELGDAISITGGLPKLWMSAYDINYDINLEPEFRQPGAEVIQAIAARVEGKISGKFIENPGGYRSLIIGATLNNQLNLLPTEAQKQNSSESSEFSLDLPENLPENYQSYAGVSAEDRNFDHNLFSGFFLESTDVVASEASTVYPTSLSVTGRNFSLSNVVGNVGNSETFQEAIASALLIDSSIPPEILLSEGLRDILNPQNISVNPVNYHTLIDPEIPYVYDVDENLTVAATNPDETVLEETVFDASEISVPWQEIPAKVNLTAWSGFAPEFNGDRERSANISEPEQNAAIFNSNAPVKVANNNPEDQPEIQPKVTTEVTPEVTEKTIQTIGKNSIYSLSWSGLPPEFSPESRDRPPVNQKSGEKSTSWSASIVLDEIDDLQYQPTIPTTPRNTRSWSGLPPEFSQENGDPNPANQQNKAYFDRHLSWQDARISPSWGNYEHGTLGNQSFSFSEPIEDSTSFSNSPINLDPVADLFPNSSITGTREISEFAPSEIPEIAENNSYTIQAKVLDSPVSYLTDSANRIATANRQSWSEAYSSLINRDLQNSLEAIALTTNSTPGVVYVLAFSDYLELMLLSPGQPTIRRIVHHANRDLLNATIQELIADVTNPRTLGSESASAPLRERYLSSAQQLYQWLISPIEGELNGRGIDTLMFSLDPNIRSLPLAVLHDGQQFLVEKYRLSLIPSLNLTDLSYQNLSHSAVLAMGASEFADPRIQPLDQVPLELSAIAANRSSNIFINEAFTPENLKYQSEGGNYQIVHLATHVEFNPENTQNSYIQFWNRRLTLHEIQEIGWQNQPLELLVMSGCETAFGSPNAELGFAGLAVQNGVKSVLASLWQVNDQGTFGLMSEFYRHLNSQTQTIKAEALRQAQLAMLQGKIHIENGQLTWVDDDPQTYSQSLVGEIGLSNQQENISSQVQGKNLAHPYFWAAFTLVGNPW</sequence>
<dbReference type="AlphaFoldDB" id="A0AAU8JIN8"/>
<evidence type="ECO:0000259" key="2">
    <source>
        <dbReference type="Pfam" id="PF12770"/>
    </source>
</evidence>
<reference evidence="3" key="1">
    <citation type="submission" date="2024-07" db="EMBL/GenBank/DDBJ databases">
        <authorList>
            <person name="Kim Y.J."/>
            <person name="Jeong J.Y."/>
        </authorList>
    </citation>
    <scope>NUCLEOTIDE SEQUENCE</scope>
    <source>
        <strain evidence="3">GIHE-MW2</strain>
    </source>
</reference>
<evidence type="ECO:0000256" key="1">
    <source>
        <dbReference type="SAM" id="MobiDB-lite"/>
    </source>
</evidence>
<feature type="compositionally biased region" description="Polar residues" evidence="1">
    <location>
        <begin position="515"/>
        <end position="528"/>
    </location>
</feature>
<feature type="compositionally biased region" description="Polar residues" evidence="1">
    <location>
        <begin position="490"/>
        <end position="500"/>
    </location>
</feature>
<organism evidence="3">
    <name type="scientific">Planktothricoides raciborskii GIHE-MW2</name>
    <dbReference type="NCBI Taxonomy" id="2792601"/>
    <lineage>
        <taxon>Bacteria</taxon>
        <taxon>Bacillati</taxon>
        <taxon>Cyanobacteriota</taxon>
        <taxon>Cyanophyceae</taxon>
        <taxon>Oscillatoriophycideae</taxon>
        <taxon>Oscillatoriales</taxon>
        <taxon>Oscillatoriaceae</taxon>
        <taxon>Planktothricoides</taxon>
    </lineage>
</organism>
<evidence type="ECO:0000313" key="3">
    <source>
        <dbReference type="EMBL" id="XCM39091.1"/>
    </source>
</evidence>
<feature type="region of interest" description="Disordered" evidence="1">
    <location>
        <begin position="515"/>
        <end position="545"/>
    </location>
</feature>
<protein>
    <submittedName>
        <fullName evidence="3">CHAT domain-containing protein</fullName>
    </submittedName>
</protein>
<feature type="region of interest" description="Disordered" evidence="1">
    <location>
        <begin position="476"/>
        <end position="500"/>
    </location>
</feature>
<accession>A0AAU8JIN8</accession>
<name>A0AAU8JIN8_9CYAN</name>
<dbReference type="InterPro" id="IPR024983">
    <property type="entry name" value="CHAT_dom"/>
</dbReference>
<feature type="domain" description="CHAT" evidence="2">
    <location>
        <begin position="760"/>
        <end position="1068"/>
    </location>
</feature>
<dbReference type="Pfam" id="PF12770">
    <property type="entry name" value="CHAT"/>
    <property type="match status" value="1"/>
</dbReference>
<dbReference type="RefSeq" id="WP_190879599.1">
    <property type="nucleotide sequence ID" value="NZ_CP159837.1"/>
</dbReference>
<feature type="compositionally biased region" description="Polar residues" evidence="1">
    <location>
        <begin position="536"/>
        <end position="545"/>
    </location>
</feature>
<dbReference type="EMBL" id="CP159837">
    <property type="protein sequence ID" value="XCM39091.1"/>
    <property type="molecule type" value="Genomic_DNA"/>
</dbReference>
<gene>
    <name evidence="3" type="ORF">ABWT76_001988</name>
</gene>
<proteinExistence type="predicted"/>